<dbReference type="Proteomes" id="UP000054558">
    <property type="component" value="Unassembled WGS sequence"/>
</dbReference>
<gene>
    <name evidence="2" type="ORF">KFL_006250070</name>
</gene>
<protein>
    <submittedName>
        <fullName evidence="2">Uncharacterized protein</fullName>
    </submittedName>
</protein>
<name>A0A1Y1IHY3_KLENI</name>
<keyword evidence="3" id="KW-1185">Reference proteome</keyword>
<organism evidence="2 3">
    <name type="scientific">Klebsormidium nitens</name>
    <name type="common">Green alga</name>
    <name type="synonym">Ulothrix nitens</name>
    <dbReference type="NCBI Taxonomy" id="105231"/>
    <lineage>
        <taxon>Eukaryota</taxon>
        <taxon>Viridiplantae</taxon>
        <taxon>Streptophyta</taxon>
        <taxon>Klebsormidiophyceae</taxon>
        <taxon>Klebsormidiales</taxon>
        <taxon>Klebsormidiaceae</taxon>
        <taxon>Klebsormidium</taxon>
    </lineage>
</organism>
<dbReference type="EMBL" id="DF237574">
    <property type="protein sequence ID" value="GAQ90313.1"/>
    <property type="molecule type" value="Genomic_DNA"/>
</dbReference>
<proteinExistence type="predicted"/>
<feature type="region of interest" description="Disordered" evidence="1">
    <location>
        <begin position="353"/>
        <end position="391"/>
    </location>
</feature>
<accession>A0A1Y1IHY3</accession>
<reference evidence="2 3" key="1">
    <citation type="journal article" date="2014" name="Nat. Commun.">
        <title>Klebsormidium flaccidum genome reveals primary factors for plant terrestrial adaptation.</title>
        <authorList>
            <person name="Hori K."/>
            <person name="Maruyama F."/>
            <person name="Fujisawa T."/>
            <person name="Togashi T."/>
            <person name="Yamamoto N."/>
            <person name="Seo M."/>
            <person name="Sato S."/>
            <person name="Yamada T."/>
            <person name="Mori H."/>
            <person name="Tajima N."/>
            <person name="Moriyama T."/>
            <person name="Ikeuchi M."/>
            <person name="Watanabe M."/>
            <person name="Wada H."/>
            <person name="Kobayashi K."/>
            <person name="Saito M."/>
            <person name="Masuda T."/>
            <person name="Sasaki-Sekimoto Y."/>
            <person name="Mashiguchi K."/>
            <person name="Awai K."/>
            <person name="Shimojima M."/>
            <person name="Masuda S."/>
            <person name="Iwai M."/>
            <person name="Nobusawa T."/>
            <person name="Narise T."/>
            <person name="Kondo S."/>
            <person name="Saito H."/>
            <person name="Sato R."/>
            <person name="Murakawa M."/>
            <person name="Ihara Y."/>
            <person name="Oshima-Yamada Y."/>
            <person name="Ohtaka K."/>
            <person name="Satoh M."/>
            <person name="Sonobe K."/>
            <person name="Ishii M."/>
            <person name="Ohtani R."/>
            <person name="Kanamori-Sato M."/>
            <person name="Honoki R."/>
            <person name="Miyazaki D."/>
            <person name="Mochizuki H."/>
            <person name="Umetsu J."/>
            <person name="Higashi K."/>
            <person name="Shibata D."/>
            <person name="Kamiya Y."/>
            <person name="Sato N."/>
            <person name="Nakamura Y."/>
            <person name="Tabata S."/>
            <person name="Ida S."/>
            <person name="Kurokawa K."/>
            <person name="Ohta H."/>
        </authorList>
    </citation>
    <scope>NUCLEOTIDE SEQUENCE [LARGE SCALE GENOMIC DNA]</scope>
    <source>
        <strain evidence="2 3">NIES-2285</strain>
    </source>
</reference>
<evidence type="ECO:0000313" key="2">
    <source>
        <dbReference type="EMBL" id="GAQ90313.1"/>
    </source>
</evidence>
<evidence type="ECO:0000313" key="3">
    <source>
        <dbReference type="Proteomes" id="UP000054558"/>
    </source>
</evidence>
<dbReference type="AlphaFoldDB" id="A0A1Y1IHY3"/>
<evidence type="ECO:0000256" key="1">
    <source>
        <dbReference type="SAM" id="MobiDB-lite"/>
    </source>
</evidence>
<sequence length="475" mass="52534">MAKRLVRTLVLACIGVLGLLYLDFVHLHRFYSAEPESWQIDSRPGSALVQVQEEVVPFVYVASELTEFVVYCLRATRRYHPGVPLLVVISGEAALSIPALKEVLRLPGVQVKLMEHFLTPGTDAHTFGQRYIHHSVVAEDFERFCFQRFFILRDIAVQEGYSRFFHLDHDMVLFADQADFLRSPADIVALSTHSTFFSVWRLPALNRFCDHMLHFYTRPQAAVEADWERFGEAMNATFHQFSDMYMLYSFVTAAQEAGQPVSQHLLVYDLKGELTPDYRAYYALMNLQQYIGWDCDLAEFRRVVEWRIVGGAGLLLPHVNGTALAGIHFQGHFCKQIATPVLDWALRAMDTVDSPAEQQEQESENDGGADGTADSGGHEAEGQGEGGGLGNEGAVAAVAAGAVVQAESREGADSALVRDAGDPVKETDVMAVMTGDWAVFKAEGQGRQDGPISLSAQRLHLRLPVGAQAWSNGGL</sequence>